<dbReference type="Proteomes" id="UP000320643">
    <property type="component" value="Unassembled WGS sequence"/>
</dbReference>
<dbReference type="InterPro" id="IPR015943">
    <property type="entry name" value="WD40/YVTN_repeat-like_dom_sf"/>
</dbReference>
<reference evidence="1 2" key="1">
    <citation type="submission" date="2019-07" db="EMBL/GenBank/DDBJ databases">
        <title>Flavobacterium sp. nov., isolated from glacier ice.</title>
        <authorList>
            <person name="Liu Q."/>
            <person name="Xin Y.-H."/>
        </authorList>
    </citation>
    <scope>NUCLEOTIDE SEQUENCE [LARGE SCALE GENOMIC DNA]</scope>
    <source>
        <strain evidence="1 2">ZT4R6</strain>
    </source>
</reference>
<evidence type="ECO:0000313" key="2">
    <source>
        <dbReference type="Proteomes" id="UP000320643"/>
    </source>
</evidence>
<evidence type="ECO:0000313" key="1">
    <source>
        <dbReference type="EMBL" id="TRW25140.1"/>
    </source>
</evidence>
<evidence type="ECO:0008006" key="3">
    <source>
        <dbReference type="Google" id="ProtNLM"/>
    </source>
</evidence>
<protein>
    <recommendedName>
        <fullName evidence="3">SdiA-regulated family protein</fullName>
    </recommendedName>
</protein>
<name>A0A552V3S9_9FLAO</name>
<sequence length="280" mass="31049">MKFSYLLPATILLLSCSSSEPTKLKEIASLSLKEVSGMEYINGELWALEDSGNDNKIYKIADDGSVAKEVTITNATNTDWEDMAADKEGNIYIGDFGNNNNDRKDLAIYKLAAGNLGTAADKITFYYSEQKAFPPKKSEWIYDVESFFVQNGNFYLFTKNRSKGFDGTVSVYRVPNKAGNHAAKLLGTIKTCGDYHTCALTSADISPDGTKVVLLSGDKIWLLTNFGTDNFAGCDMKQLNLNHYSQKEAICFKDNDNLYIADEKDGKEGKKLYSIKLSEL</sequence>
<gene>
    <name evidence="1" type="ORF">FMM05_07480</name>
</gene>
<proteinExistence type="predicted"/>
<organism evidence="1 2">
    <name type="scientific">Flavobacterium zepuense</name>
    <dbReference type="NCBI Taxonomy" id="2593302"/>
    <lineage>
        <taxon>Bacteria</taxon>
        <taxon>Pseudomonadati</taxon>
        <taxon>Bacteroidota</taxon>
        <taxon>Flavobacteriia</taxon>
        <taxon>Flavobacteriales</taxon>
        <taxon>Flavobacteriaceae</taxon>
        <taxon>Flavobacterium</taxon>
    </lineage>
</organism>
<dbReference type="AlphaFoldDB" id="A0A552V3S9"/>
<dbReference type="SUPFAM" id="SSF101898">
    <property type="entry name" value="NHL repeat"/>
    <property type="match status" value="1"/>
</dbReference>
<dbReference type="Gene3D" id="2.130.10.10">
    <property type="entry name" value="YVTN repeat-like/Quinoprotein amine dehydrogenase"/>
    <property type="match status" value="1"/>
</dbReference>
<dbReference type="EMBL" id="VJVZ01000004">
    <property type="protein sequence ID" value="TRW25140.1"/>
    <property type="molecule type" value="Genomic_DNA"/>
</dbReference>
<accession>A0A552V3S9</accession>
<dbReference type="OrthoDB" id="5599486at2"/>
<dbReference type="RefSeq" id="WP_143372722.1">
    <property type="nucleotide sequence ID" value="NZ_VJVZ01000004.1"/>
</dbReference>
<keyword evidence="2" id="KW-1185">Reference proteome</keyword>
<dbReference type="PROSITE" id="PS51257">
    <property type="entry name" value="PROKAR_LIPOPROTEIN"/>
    <property type="match status" value="1"/>
</dbReference>
<comment type="caution">
    <text evidence="1">The sequence shown here is derived from an EMBL/GenBank/DDBJ whole genome shotgun (WGS) entry which is preliminary data.</text>
</comment>